<reference evidence="2" key="1">
    <citation type="submission" date="2020-11" db="EMBL/GenBank/DDBJ databases">
        <authorList>
            <consortium name="DOE Joint Genome Institute"/>
            <person name="Ahrendt S."/>
            <person name="Riley R."/>
            <person name="Andreopoulos W."/>
            <person name="Labutti K."/>
            <person name="Pangilinan J."/>
            <person name="Ruiz-Duenas F.J."/>
            <person name="Barrasa J.M."/>
            <person name="Sanchez-Garcia M."/>
            <person name="Camarero S."/>
            <person name="Miyauchi S."/>
            <person name="Serrano A."/>
            <person name="Linde D."/>
            <person name="Babiker R."/>
            <person name="Drula E."/>
            <person name="Ayuso-Fernandez I."/>
            <person name="Pacheco R."/>
            <person name="Padilla G."/>
            <person name="Ferreira P."/>
            <person name="Barriuso J."/>
            <person name="Kellner H."/>
            <person name="Castanera R."/>
            <person name="Alfaro M."/>
            <person name="Ramirez L."/>
            <person name="Pisabarro A.G."/>
            <person name="Kuo A."/>
            <person name="Tritt A."/>
            <person name="Lipzen A."/>
            <person name="He G."/>
            <person name="Yan M."/>
            <person name="Ng V."/>
            <person name="Cullen D."/>
            <person name="Martin F."/>
            <person name="Rosso M.-N."/>
            <person name="Henrissat B."/>
            <person name="Hibbett D."/>
            <person name="Martinez A.T."/>
            <person name="Grigoriev I.V."/>
        </authorList>
    </citation>
    <scope>NUCLEOTIDE SEQUENCE</scope>
    <source>
        <strain evidence="2">CBS 247.69</strain>
    </source>
</reference>
<feature type="compositionally biased region" description="Polar residues" evidence="1">
    <location>
        <begin position="1"/>
        <end position="29"/>
    </location>
</feature>
<evidence type="ECO:0000256" key="1">
    <source>
        <dbReference type="SAM" id="MobiDB-lite"/>
    </source>
</evidence>
<keyword evidence="3" id="KW-1185">Reference proteome</keyword>
<organism evidence="2 3">
    <name type="scientific">Collybia nuda</name>
    <dbReference type="NCBI Taxonomy" id="64659"/>
    <lineage>
        <taxon>Eukaryota</taxon>
        <taxon>Fungi</taxon>
        <taxon>Dikarya</taxon>
        <taxon>Basidiomycota</taxon>
        <taxon>Agaricomycotina</taxon>
        <taxon>Agaricomycetes</taxon>
        <taxon>Agaricomycetidae</taxon>
        <taxon>Agaricales</taxon>
        <taxon>Tricholomatineae</taxon>
        <taxon>Clitocybaceae</taxon>
        <taxon>Collybia</taxon>
    </lineage>
</organism>
<proteinExistence type="predicted"/>
<accession>A0A9P5Y8M5</accession>
<gene>
    <name evidence="2" type="ORF">BDZ94DRAFT_525981</name>
</gene>
<sequence length="113" mass="11826">MSSDPSNPSTTSLQSAMTVTSTSPLNQTKAPPKDYSAAFATLQSRYGTGGHIPTPKPDKSKLSEAQTSPNNALTSDTTLTTESNFSGSANTADSSKKKKGLFQKLKGKVKRGT</sequence>
<feature type="compositionally biased region" description="Polar residues" evidence="1">
    <location>
        <begin position="63"/>
        <end position="93"/>
    </location>
</feature>
<dbReference type="AlphaFoldDB" id="A0A9P5Y8M5"/>
<feature type="region of interest" description="Disordered" evidence="1">
    <location>
        <begin position="1"/>
        <end position="113"/>
    </location>
</feature>
<comment type="caution">
    <text evidence="2">The sequence shown here is derived from an EMBL/GenBank/DDBJ whole genome shotgun (WGS) entry which is preliminary data.</text>
</comment>
<name>A0A9P5Y8M5_9AGAR</name>
<evidence type="ECO:0000313" key="2">
    <source>
        <dbReference type="EMBL" id="KAF9464205.1"/>
    </source>
</evidence>
<evidence type="ECO:0000313" key="3">
    <source>
        <dbReference type="Proteomes" id="UP000807353"/>
    </source>
</evidence>
<protein>
    <submittedName>
        <fullName evidence="2">Uncharacterized protein</fullName>
    </submittedName>
</protein>
<feature type="compositionally biased region" description="Basic residues" evidence="1">
    <location>
        <begin position="96"/>
        <end position="113"/>
    </location>
</feature>
<dbReference type="EMBL" id="MU150256">
    <property type="protein sequence ID" value="KAF9464205.1"/>
    <property type="molecule type" value="Genomic_DNA"/>
</dbReference>
<dbReference type="OrthoDB" id="3063568at2759"/>
<dbReference type="Proteomes" id="UP000807353">
    <property type="component" value="Unassembled WGS sequence"/>
</dbReference>